<organism evidence="1 2">
    <name type="scientific">Collybia nuda</name>
    <dbReference type="NCBI Taxonomy" id="64659"/>
    <lineage>
        <taxon>Eukaryota</taxon>
        <taxon>Fungi</taxon>
        <taxon>Dikarya</taxon>
        <taxon>Basidiomycota</taxon>
        <taxon>Agaricomycotina</taxon>
        <taxon>Agaricomycetes</taxon>
        <taxon>Agaricomycetidae</taxon>
        <taxon>Agaricales</taxon>
        <taxon>Tricholomatineae</taxon>
        <taxon>Clitocybaceae</taxon>
        <taxon>Collybia</taxon>
    </lineage>
</organism>
<dbReference type="GO" id="GO:0003997">
    <property type="term" value="F:acyl-CoA oxidase activity"/>
    <property type="evidence" value="ECO:0007669"/>
    <property type="project" value="InterPro"/>
</dbReference>
<dbReference type="InterPro" id="IPR009100">
    <property type="entry name" value="AcylCoA_DH/oxidase_NM_dom_sf"/>
</dbReference>
<protein>
    <recommendedName>
        <fullName evidence="3">Acyl-CoA dehydrogenase NM domain-like protein</fullName>
    </recommendedName>
</protein>
<name>A0A9P5XVP2_9AGAR</name>
<dbReference type="EMBL" id="MU150371">
    <property type="protein sequence ID" value="KAF9457437.1"/>
    <property type="molecule type" value="Genomic_DNA"/>
</dbReference>
<dbReference type="InterPro" id="IPR012258">
    <property type="entry name" value="Acyl-CoA_oxidase"/>
</dbReference>
<dbReference type="GO" id="GO:0005504">
    <property type="term" value="F:fatty acid binding"/>
    <property type="evidence" value="ECO:0007669"/>
    <property type="project" value="TreeGrafter"/>
</dbReference>
<evidence type="ECO:0008006" key="3">
    <source>
        <dbReference type="Google" id="ProtNLM"/>
    </source>
</evidence>
<evidence type="ECO:0000313" key="2">
    <source>
        <dbReference type="Proteomes" id="UP000807353"/>
    </source>
</evidence>
<dbReference type="AlphaFoldDB" id="A0A9P5XVP2"/>
<dbReference type="InterPro" id="IPR046373">
    <property type="entry name" value="Acyl-CoA_Oxase/DH_mid-dom_sf"/>
</dbReference>
<dbReference type="Proteomes" id="UP000807353">
    <property type="component" value="Unassembled WGS sequence"/>
</dbReference>
<dbReference type="InterPro" id="IPR036250">
    <property type="entry name" value="AcylCo_DH-like_C"/>
</dbReference>
<accession>A0A9P5XVP2</accession>
<dbReference type="PANTHER" id="PTHR10909:SF382">
    <property type="entry name" value="ACYL-COENZYME A OXIDASE"/>
    <property type="match status" value="1"/>
</dbReference>
<dbReference type="OrthoDB" id="538336at2759"/>
<dbReference type="Gene3D" id="1.20.140.10">
    <property type="entry name" value="Butyryl-CoA Dehydrogenase, subunit A, domain 3"/>
    <property type="match status" value="1"/>
</dbReference>
<dbReference type="GO" id="GO:0055088">
    <property type="term" value="P:lipid homeostasis"/>
    <property type="evidence" value="ECO:0007669"/>
    <property type="project" value="TreeGrafter"/>
</dbReference>
<proteinExistence type="predicted"/>
<reference evidence="1" key="1">
    <citation type="submission" date="2020-11" db="EMBL/GenBank/DDBJ databases">
        <authorList>
            <consortium name="DOE Joint Genome Institute"/>
            <person name="Ahrendt S."/>
            <person name="Riley R."/>
            <person name="Andreopoulos W."/>
            <person name="Labutti K."/>
            <person name="Pangilinan J."/>
            <person name="Ruiz-Duenas F.J."/>
            <person name="Barrasa J.M."/>
            <person name="Sanchez-Garcia M."/>
            <person name="Camarero S."/>
            <person name="Miyauchi S."/>
            <person name="Serrano A."/>
            <person name="Linde D."/>
            <person name="Babiker R."/>
            <person name="Drula E."/>
            <person name="Ayuso-Fernandez I."/>
            <person name="Pacheco R."/>
            <person name="Padilla G."/>
            <person name="Ferreira P."/>
            <person name="Barriuso J."/>
            <person name="Kellner H."/>
            <person name="Castanera R."/>
            <person name="Alfaro M."/>
            <person name="Ramirez L."/>
            <person name="Pisabarro A.G."/>
            <person name="Kuo A."/>
            <person name="Tritt A."/>
            <person name="Lipzen A."/>
            <person name="He G."/>
            <person name="Yan M."/>
            <person name="Ng V."/>
            <person name="Cullen D."/>
            <person name="Martin F."/>
            <person name="Rosso M.-N."/>
            <person name="Henrissat B."/>
            <person name="Hibbett D."/>
            <person name="Martinez A.T."/>
            <person name="Grigoriev I.V."/>
        </authorList>
    </citation>
    <scope>NUCLEOTIDE SEQUENCE</scope>
    <source>
        <strain evidence="1">CBS 247.69</strain>
    </source>
</reference>
<dbReference type="GO" id="GO:0033540">
    <property type="term" value="P:fatty acid beta-oxidation using acyl-CoA oxidase"/>
    <property type="evidence" value="ECO:0007669"/>
    <property type="project" value="TreeGrafter"/>
</dbReference>
<dbReference type="Gene3D" id="2.40.110.10">
    <property type="entry name" value="Butyryl-CoA Dehydrogenase, subunit A, domain 2"/>
    <property type="match status" value="1"/>
</dbReference>
<gene>
    <name evidence="1" type="ORF">BDZ94DRAFT_1292410</name>
</gene>
<dbReference type="GO" id="GO:0005777">
    <property type="term" value="C:peroxisome"/>
    <property type="evidence" value="ECO:0007669"/>
    <property type="project" value="InterPro"/>
</dbReference>
<comment type="caution">
    <text evidence="1">The sequence shown here is derived from an EMBL/GenBank/DDBJ whole genome shotgun (WGS) entry which is preliminary data.</text>
</comment>
<dbReference type="SUPFAM" id="SSF56645">
    <property type="entry name" value="Acyl-CoA dehydrogenase NM domain-like"/>
    <property type="match status" value="1"/>
</dbReference>
<sequence>MNHPSSHVAHNLLSTELFILRQDLPPQERAALSYERAKRMAATFALTRLDTEELTPKYWRMHTDPLLLCDGAATTLLTIQLNLVAGTIATYVHDRPDLSPLLEQLIRFEVSGQFLLTEVDHGLDAINLETTATLLPCGGFSLCTPHPGAAKCMPPTIPCGPPTVSVVFAKMIANGHNKGVFPFIVRLNDGARMCPGITARLLPYRGGSNPVNHSLTSFSNVYLPPSALLRHASGNEDCESSATRRLEFLASIWRVAVGSLSLAALAIPNLQISALIAARYSQRRTVATPGGRVPLITFTTSHAPDLDPRVRHGVATAMKVVAVQHAQEGNLELSERCGNQGLFGHNQMATLYAEQRGIAIAEGDLLGLSIRLCSELLLERYELPTSTHPSSPLAQHENSLLASNRAIILSMVHHRASDFNDRILPHCQSVIEAIGLRMAYDAAVDAGLDAQIIDVYLASAIRRDPVWYSEQLNLTNEQQFEMQRKALYAALPKLNMWLKAVNVDEYISAPIVSAEKWGEFVDGLEAFDGGRIEPRDASGLKGVLMDVPILAHL</sequence>
<dbReference type="PANTHER" id="PTHR10909">
    <property type="entry name" value="ELECTRON TRANSPORT OXIDOREDUCTASE"/>
    <property type="match status" value="1"/>
</dbReference>
<evidence type="ECO:0000313" key="1">
    <source>
        <dbReference type="EMBL" id="KAF9457437.1"/>
    </source>
</evidence>
<dbReference type="GO" id="GO:0071949">
    <property type="term" value="F:FAD binding"/>
    <property type="evidence" value="ECO:0007669"/>
    <property type="project" value="InterPro"/>
</dbReference>
<dbReference type="SUPFAM" id="SSF47203">
    <property type="entry name" value="Acyl-CoA dehydrogenase C-terminal domain-like"/>
    <property type="match status" value="1"/>
</dbReference>
<keyword evidence="2" id="KW-1185">Reference proteome</keyword>